<dbReference type="Gene3D" id="2.70.130.10">
    <property type="entry name" value="Mannose-6-phosphate receptor binding domain"/>
    <property type="match status" value="1"/>
</dbReference>
<evidence type="ECO:0000256" key="10">
    <source>
        <dbReference type="ARBA" id="ARBA00022927"/>
    </source>
</evidence>
<gene>
    <name evidence="22" type="ORF">QBC36DRAFT_330882</name>
</gene>
<dbReference type="GO" id="GO:0030659">
    <property type="term" value="C:cytoplasmic vesicle membrane"/>
    <property type="evidence" value="ECO:0007669"/>
    <property type="project" value="UniProtKB-SubCell"/>
</dbReference>
<organism evidence="22 23">
    <name type="scientific">Triangularia setosa</name>
    <dbReference type="NCBI Taxonomy" id="2587417"/>
    <lineage>
        <taxon>Eukaryota</taxon>
        <taxon>Fungi</taxon>
        <taxon>Dikarya</taxon>
        <taxon>Ascomycota</taxon>
        <taxon>Pezizomycotina</taxon>
        <taxon>Sordariomycetes</taxon>
        <taxon>Sordariomycetidae</taxon>
        <taxon>Sordariales</taxon>
        <taxon>Podosporaceae</taxon>
        <taxon>Triangularia</taxon>
    </lineage>
</organism>
<dbReference type="InterPro" id="IPR044865">
    <property type="entry name" value="MRH_dom"/>
</dbReference>
<reference evidence="22" key="2">
    <citation type="submission" date="2023-05" db="EMBL/GenBank/DDBJ databases">
        <authorList>
            <consortium name="Lawrence Berkeley National Laboratory"/>
            <person name="Steindorff A."/>
            <person name="Hensen N."/>
            <person name="Bonometti L."/>
            <person name="Westerberg I."/>
            <person name="Brannstrom I.O."/>
            <person name="Guillou S."/>
            <person name="Cros-Aarteil S."/>
            <person name="Calhoun S."/>
            <person name="Haridas S."/>
            <person name="Kuo A."/>
            <person name="Mondo S."/>
            <person name="Pangilinan J."/>
            <person name="Riley R."/>
            <person name="Labutti K."/>
            <person name="Andreopoulos B."/>
            <person name="Lipzen A."/>
            <person name="Chen C."/>
            <person name="Yanf M."/>
            <person name="Daum C."/>
            <person name="Ng V."/>
            <person name="Clum A."/>
            <person name="Ohm R."/>
            <person name="Martin F."/>
            <person name="Silar P."/>
            <person name="Natvig D."/>
            <person name="Lalanne C."/>
            <person name="Gautier V."/>
            <person name="Ament-Velasquez S.L."/>
            <person name="Kruys A."/>
            <person name="Hutchinson M.I."/>
            <person name="Powell A.J."/>
            <person name="Barry K."/>
            <person name="Miller A.N."/>
            <person name="Grigoriev I.V."/>
            <person name="Debuchy R."/>
            <person name="Gladieux P."/>
            <person name="Thoren M.H."/>
            <person name="Johannesson H."/>
        </authorList>
    </citation>
    <scope>NUCLEOTIDE SEQUENCE</scope>
    <source>
        <strain evidence="22">CBS 892.96</strain>
    </source>
</reference>
<keyword evidence="14" id="KW-0496">Mitochondrion</keyword>
<feature type="signal peptide" evidence="20">
    <location>
        <begin position="1"/>
        <end position="28"/>
    </location>
</feature>
<keyword evidence="13" id="KW-0333">Golgi apparatus</keyword>
<keyword evidence="7" id="KW-0813">Transport</keyword>
<evidence type="ECO:0000256" key="8">
    <source>
        <dbReference type="ARBA" id="ARBA00022692"/>
    </source>
</evidence>
<feature type="domain" description="MRH" evidence="21">
    <location>
        <begin position="30"/>
        <end position="255"/>
    </location>
</feature>
<proteinExistence type="inferred from homology"/>
<evidence type="ECO:0000256" key="1">
    <source>
        <dbReference type="ARBA" id="ARBA00004304"/>
    </source>
</evidence>
<dbReference type="EMBL" id="MU866223">
    <property type="protein sequence ID" value="KAK4175715.1"/>
    <property type="molecule type" value="Genomic_DNA"/>
</dbReference>
<evidence type="ECO:0000256" key="5">
    <source>
        <dbReference type="ARBA" id="ARBA00005363"/>
    </source>
</evidence>
<evidence type="ECO:0000256" key="19">
    <source>
        <dbReference type="SAM" id="Phobius"/>
    </source>
</evidence>
<evidence type="ECO:0000256" key="14">
    <source>
        <dbReference type="ARBA" id="ARBA00023128"/>
    </source>
</evidence>
<keyword evidence="17" id="KW-0968">Cytoplasmic vesicle</keyword>
<feature type="chain" id="PRO_5043018452" description="Autophagy-related protein 27" evidence="20">
    <location>
        <begin position="29"/>
        <end position="354"/>
    </location>
</feature>
<dbReference type="PANTHER" id="PTHR15071:SF13">
    <property type="entry name" value="AUTOPHAGY-RELATED PROTEIN 27"/>
    <property type="match status" value="1"/>
</dbReference>
<evidence type="ECO:0000256" key="9">
    <source>
        <dbReference type="ARBA" id="ARBA00022729"/>
    </source>
</evidence>
<name>A0AAN6W623_9PEZI</name>
<dbReference type="AlphaFoldDB" id="A0AAN6W623"/>
<protein>
    <recommendedName>
        <fullName evidence="6">Autophagy-related protein 27</fullName>
    </recommendedName>
</protein>
<dbReference type="PANTHER" id="PTHR15071">
    <property type="entry name" value="MANNOSE-6-PHOSPHATE RECEPTOR FAMILY MEMBER"/>
    <property type="match status" value="1"/>
</dbReference>
<keyword evidence="9 20" id="KW-0732">Signal</keyword>
<evidence type="ECO:0000256" key="20">
    <source>
        <dbReference type="SAM" id="SignalP"/>
    </source>
</evidence>
<evidence type="ECO:0000256" key="6">
    <source>
        <dbReference type="ARBA" id="ARBA00013776"/>
    </source>
</evidence>
<dbReference type="GO" id="GO:0000139">
    <property type="term" value="C:Golgi membrane"/>
    <property type="evidence" value="ECO:0007669"/>
    <property type="project" value="UniProtKB-SubCell"/>
</dbReference>
<keyword evidence="16" id="KW-1015">Disulfide bond</keyword>
<dbReference type="InterPro" id="IPR018939">
    <property type="entry name" value="Autophagy-rel_prot_27"/>
</dbReference>
<comment type="similarity">
    <text evidence="5">Belongs to the ATG27 family.</text>
</comment>
<dbReference type="GO" id="GO:0006914">
    <property type="term" value="P:autophagy"/>
    <property type="evidence" value="ECO:0007669"/>
    <property type="project" value="UniProtKB-KW"/>
</dbReference>
<feature type="compositionally biased region" description="Basic and acidic residues" evidence="18">
    <location>
        <begin position="199"/>
        <end position="209"/>
    </location>
</feature>
<evidence type="ECO:0000256" key="15">
    <source>
        <dbReference type="ARBA" id="ARBA00023136"/>
    </source>
</evidence>
<feature type="region of interest" description="Disordered" evidence="18">
    <location>
        <begin position="199"/>
        <end position="219"/>
    </location>
</feature>
<evidence type="ECO:0000256" key="2">
    <source>
        <dbReference type="ARBA" id="ARBA00004358"/>
    </source>
</evidence>
<evidence type="ECO:0000256" key="16">
    <source>
        <dbReference type="ARBA" id="ARBA00023157"/>
    </source>
</evidence>
<keyword evidence="23" id="KW-1185">Reference proteome</keyword>
<dbReference type="Proteomes" id="UP001302321">
    <property type="component" value="Unassembled WGS sequence"/>
</dbReference>
<reference evidence="22" key="1">
    <citation type="journal article" date="2023" name="Mol. Phylogenet. Evol.">
        <title>Genome-scale phylogeny and comparative genomics of the fungal order Sordariales.</title>
        <authorList>
            <person name="Hensen N."/>
            <person name="Bonometti L."/>
            <person name="Westerberg I."/>
            <person name="Brannstrom I.O."/>
            <person name="Guillou S."/>
            <person name="Cros-Aarteil S."/>
            <person name="Calhoun S."/>
            <person name="Haridas S."/>
            <person name="Kuo A."/>
            <person name="Mondo S."/>
            <person name="Pangilinan J."/>
            <person name="Riley R."/>
            <person name="LaButti K."/>
            <person name="Andreopoulos B."/>
            <person name="Lipzen A."/>
            <person name="Chen C."/>
            <person name="Yan M."/>
            <person name="Daum C."/>
            <person name="Ng V."/>
            <person name="Clum A."/>
            <person name="Steindorff A."/>
            <person name="Ohm R.A."/>
            <person name="Martin F."/>
            <person name="Silar P."/>
            <person name="Natvig D.O."/>
            <person name="Lalanne C."/>
            <person name="Gautier V."/>
            <person name="Ament-Velasquez S.L."/>
            <person name="Kruys A."/>
            <person name="Hutchinson M.I."/>
            <person name="Powell A.J."/>
            <person name="Barry K."/>
            <person name="Miller A.N."/>
            <person name="Grigoriev I.V."/>
            <person name="Debuchy R."/>
            <person name="Gladieux P."/>
            <person name="Hiltunen Thoren M."/>
            <person name="Johannesson H."/>
        </authorList>
    </citation>
    <scope>NUCLEOTIDE SEQUENCE</scope>
    <source>
        <strain evidence="22">CBS 892.96</strain>
    </source>
</reference>
<evidence type="ECO:0000256" key="13">
    <source>
        <dbReference type="ARBA" id="ARBA00023034"/>
    </source>
</evidence>
<evidence type="ECO:0000256" key="3">
    <source>
        <dbReference type="ARBA" id="ARBA00004472"/>
    </source>
</evidence>
<evidence type="ECO:0000256" key="17">
    <source>
        <dbReference type="ARBA" id="ARBA00023329"/>
    </source>
</evidence>
<accession>A0AAN6W623</accession>
<dbReference type="PROSITE" id="PS51914">
    <property type="entry name" value="MRH"/>
    <property type="match status" value="1"/>
</dbReference>
<evidence type="ECO:0000256" key="12">
    <source>
        <dbReference type="ARBA" id="ARBA00023006"/>
    </source>
</evidence>
<evidence type="ECO:0000256" key="4">
    <source>
        <dbReference type="ARBA" id="ARBA00004614"/>
    </source>
</evidence>
<keyword evidence="8 19" id="KW-0812">Transmembrane</keyword>
<feature type="region of interest" description="Disordered" evidence="18">
    <location>
        <begin position="131"/>
        <end position="153"/>
    </location>
</feature>
<evidence type="ECO:0000313" key="22">
    <source>
        <dbReference type="EMBL" id="KAK4175715.1"/>
    </source>
</evidence>
<evidence type="ECO:0000259" key="21">
    <source>
        <dbReference type="PROSITE" id="PS51914"/>
    </source>
</evidence>
<evidence type="ECO:0000256" key="7">
    <source>
        <dbReference type="ARBA" id="ARBA00022448"/>
    </source>
</evidence>
<comment type="caution">
    <text evidence="22">The sequence shown here is derived from an EMBL/GenBank/DDBJ whole genome shotgun (WGS) entry which is preliminary data.</text>
</comment>
<dbReference type="GO" id="GO:0015031">
    <property type="term" value="P:protein transport"/>
    <property type="evidence" value="ECO:0007669"/>
    <property type="project" value="UniProtKB-KW"/>
</dbReference>
<keyword evidence="10" id="KW-0653">Protein transport</keyword>
<evidence type="ECO:0000256" key="18">
    <source>
        <dbReference type="SAM" id="MobiDB-lite"/>
    </source>
</evidence>
<sequence>MKSPTSWLPLLSSSMAVMITASPAPASATFDCEKLPVDGHTYNFKDLAGAHTVVTSEYVAPSYHNTTYTLDLCGPLKRKGDAPKEERCPDGTRVCAIKHKWDPKTDKATVDHFIPIVIGHGDKQATFEWEAKRLPSEEPKDSKDSKDKGAKKKEGLKITLKGGKYQGRQQQTVVEFRCSSLKGDEEEWESKKLVEYERAKRAAEDKKEDGEGDDLSTPERQLKKEGAALIWEGYKSDGEVDTLALTWYTKLVCDKAVPGGDKPDDEKGPEDGGKEGESAHWGFFTWFVVLVFLGIASYLIFGSWLNYNRYGARGWDLLPHGDTLRDIPYLLKDWTRRVLNTVQSSGSRGGYSAV</sequence>
<comment type="subcellular location">
    <subcellularLocation>
        <location evidence="2">Cytoplasmic vesicle membrane</location>
        <topology evidence="2">Single-pass type I membrane protein</topology>
    </subcellularLocation>
    <subcellularLocation>
        <location evidence="4">Golgi apparatus membrane</location>
        <topology evidence="4">Single-pass type I membrane protein</topology>
    </subcellularLocation>
    <subcellularLocation>
        <location evidence="1">Mitochondrion membrane</location>
        <topology evidence="1">Single-pass membrane protein</topology>
    </subcellularLocation>
    <subcellularLocation>
        <location evidence="3">Preautophagosomal structure membrane</location>
        <topology evidence="3">Single-pass type I membrane protein</topology>
    </subcellularLocation>
</comment>
<dbReference type="SUPFAM" id="SSF50911">
    <property type="entry name" value="Mannose 6-phosphate receptor domain"/>
    <property type="match status" value="1"/>
</dbReference>
<dbReference type="Pfam" id="PF09451">
    <property type="entry name" value="ATG27"/>
    <property type="match status" value="1"/>
</dbReference>
<keyword evidence="15 19" id="KW-0472">Membrane</keyword>
<keyword evidence="12" id="KW-0072">Autophagy</keyword>
<keyword evidence="11 19" id="KW-1133">Transmembrane helix</keyword>
<dbReference type="InterPro" id="IPR009011">
    <property type="entry name" value="Man6P_isomerase_rcpt-bd_dom_sf"/>
</dbReference>
<feature type="transmembrane region" description="Helical" evidence="19">
    <location>
        <begin position="283"/>
        <end position="305"/>
    </location>
</feature>
<evidence type="ECO:0000313" key="23">
    <source>
        <dbReference type="Proteomes" id="UP001302321"/>
    </source>
</evidence>
<dbReference type="GO" id="GO:0031966">
    <property type="term" value="C:mitochondrial membrane"/>
    <property type="evidence" value="ECO:0007669"/>
    <property type="project" value="UniProtKB-SubCell"/>
</dbReference>
<dbReference type="GO" id="GO:0034045">
    <property type="term" value="C:phagophore assembly site membrane"/>
    <property type="evidence" value="ECO:0007669"/>
    <property type="project" value="UniProtKB-SubCell"/>
</dbReference>
<evidence type="ECO:0000256" key="11">
    <source>
        <dbReference type="ARBA" id="ARBA00022989"/>
    </source>
</evidence>